<dbReference type="Pfam" id="PF20016">
    <property type="entry name" value="ThsA_Macro"/>
    <property type="match status" value="1"/>
</dbReference>
<keyword evidence="1" id="KW-0472">Membrane</keyword>
<organism evidence="3 4">
    <name type="scientific">Bacteroides xylanisolvens</name>
    <dbReference type="NCBI Taxonomy" id="371601"/>
    <lineage>
        <taxon>Bacteria</taxon>
        <taxon>Pseudomonadati</taxon>
        <taxon>Bacteroidota</taxon>
        <taxon>Bacteroidia</taxon>
        <taxon>Bacteroidales</taxon>
        <taxon>Bacteroidaceae</taxon>
        <taxon>Bacteroides</taxon>
    </lineage>
</organism>
<name>A0AAI9S8I3_9BACE</name>
<evidence type="ECO:0000256" key="1">
    <source>
        <dbReference type="SAM" id="Phobius"/>
    </source>
</evidence>
<evidence type="ECO:0000313" key="4">
    <source>
        <dbReference type="Proteomes" id="UP000327007"/>
    </source>
</evidence>
<keyword evidence="1" id="KW-0812">Transmembrane</keyword>
<dbReference type="Proteomes" id="UP000327007">
    <property type="component" value="Unassembled WGS sequence"/>
</dbReference>
<protein>
    <recommendedName>
        <fullName evidence="2">Thoeris protein ThsA Macro domain-containing protein</fullName>
    </recommendedName>
</protein>
<feature type="domain" description="Thoeris protein ThsA Macro" evidence="2">
    <location>
        <begin position="82"/>
        <end position="257"/>
    </location>
</feature>
<proteinExistence type="predicted"/>
<dbReference type="RefSeq" id="WP_141409115.1">
    <property type="nucleotide sequence ID" value="NZ_CP041230.1"/>
</dbReference>
<dbReference type="EMBL" id="VYQC01000001">
    <property type="protein sequence ID" value="KAA9050915.1"/>
    <property type="molecule type" value="Genomic_DNA"/>
</dbReference>
<evidence type="ECO:0000313" key="3">
    <source>
        <dbReference type="EMBL" id="KAA9050915.1"/>
    </source>
</evidence>
<evidence type="ECO:0000259" key="2">
    <source>
        <dbReference type="Pfam" id="PF20016"/>
    </source>
</evidence>
<keyword evidence="1" id="KW-1133">Transmembrane helix</keyword>
<sequence length="271" mass="31280">MSKSWRNLCSLTFAITTGCFSFFSEECFNRMICWSSLPSYWNETINKILFLIIIGLFVYLVMLAWKHFRRNITIKGHNYKVIVEYGDIFNMQNCKRVINFDECFSTEIGEAPHQIKPSSICGQFLQKNSNIDIPILLSNSGLKPQRKLSDYGSKKCYESGSLIPYGEYLLMAFGKLNKDGRAVMTRKEYIDSLNTLWREIDKYYTQSDVAIPVLGAGITRFKGEMLTQQQLIDIIVSSYQISPYKIKKPNSLHIICKKRDDFSLNKVGETL</sequence>
<dbReference type="PROSITE" id="PS51257">
    <property type="entry name" value="PROKAR_LIPOPROTEIN"/>
    <property type="match status" value="1"/>
</dbReference>
<comment type="caution">
    <text evidence="3">The sequence shown here is derived from an EMBL/GenBank/DDBJ whole genome shotgun (WGS) entry which is preliminary data.</text>
</comment>
<dbReference type="InterPro" id="IPR045535">
    <property type="entry name" value="ThsA_Macro"/>
</dbReference>
<feature type="transmembrane region" description="Helical" evidence="1">
    <location>
        <begin position="48"/>
        <end position="65"/>
    </location>
</feature>
<gene>
    <name evidence="3" type="ORF">F6S82_02995</name>
</gene>
<dbReference type="AlphaFoldDB" id="A0AAI9S8I3"/>
<accession>A0AAI9S8I3</accession>
<reference evidence="4" key="1">
    <citation type="journal article" date="2018" name="J. Anim. Genet.">
        <title>Acquired interbacterial defense systems protect against interspecies antagonism in the human gut microbiome.</title>
        <authorList>
            <person name="Ross B.D."/>
            <person name="Verster A.J."/>
            <person name="Radey M.C."/>
            <person name="Schmidtke D.T."/>
            <person name="Pope C.E."/>
            <person name="Hoffman L.R."/>
            <person name="Hajjar A."/>
            <person name="Peterson S.B."/>
            <person name="Borenstein E."/>
            <person name="Mougous J."/>
        </authorList>
    </citation>
    <scope>NUCLEOTIDE SEQUENCE [LARGE SCALE GENOMIC DNA]</scope>
    <source>
        <strain evidence="4">H204</strain>
    </source>
</reference>